<dbReference type="OrthoDB" id="9798772at2"/>
<evidence type="ECO:0000313" key="5">
    <source>
        <dbReference type="Proteomes" id="UP000078148"/>
    </source>
</evidence>
<feature type="compositionally biased region" description="Polar residues" evidence="3">
    <location>
        <begin position="205"/>
        <end position="215"/>
    </location>
</feature>
<reference evidence="4 5" key="2">
    <citation type="journal article" date="2016" name="Int. J. Syst. Evol. Microbiol.">
        <title>Paenibacillus bovis sp. nov., isolated from raw yak (Bos grunniens) milk.</title>
        <authorList>
            <person name="Gao C."/>
            <person name="Han J."/>
            <person name="Liu Z."/>
            <person name="Xu X."/>
            <person name="Hang F."/>
            <person name="Wu Z."/>
        </authorList>
    </citation>
    <scope>NUCLEOTIDE SEQUENCE [LARGE SCALE GENOMIC DNA]</scope>
    <source>
        <strain evidence="4 5">BD3526</strain>
    </source>
</reference>
<accession>A0A172ZEF0</accession>
<sequence>MNSSQKLLAYVQLLDAKLPTASFTHAHHVEEYVKEGKINTSEQLEHYLLDHLQPHLFQWEAPAIYSVYMASSEQDAWTLALIDKMIIQQIVSAESRPEARQTGKRLLKLAHNLYPWMSFTTLKKAIDEYEAILSLTTLHAWINYHLGVDRDQAVSCYLYTLLSCCISRAAGPLQISIQEAGRLTDRLSVQMEQQWHQQSSQQRSGTLIDSASSIL</sequence>
<dbReference type="EMBL" id="CP013023">
    <property type="protein sequence ID" value="ANF96034.1"/>
    <property type="molecule type" value="Genomic_DNA"/>
</dbReference>
<feature type="compositionally biased region" description="Low complexity" evidence="3">
    <location>
        <begin position="194"/>
        <end position="204"/>
    </location>
</feature>
<dbReference type="KEGG" id="pbv:AR543_08490"/>
<dbReference type="InterPro" id="IPR038277">
    <property type="entry name" value="UreF_sf"/>
</dbReference>
<feature type="region of interest" description="Disordered" evidence="3">
    <location>
        <begin position="194"/>
        <end position="215"/>
    </location>
</feature>
<dbReference type="Pfam" id="PF01730">
    <property type="entry name" value="UreF"/>
    <property type="match status" value="1"/>
</dbReference>
<dbReference type="InterPro" id="IPR002639">
    <property type="entry name" value="UreF"/>
</dbReference>
<name>A0A172ZEF0_9BACL</name>
<dbReference type="PANTHER" id="PTHR33620">
    <property type="entry name" value="UREASE ACCESSORY PROTEIN F"/>
    <property type="match status" value="1"/>
</dbReference>
<evidence type="ECO:0000256" key="1">
    <source>
        <dbReference type="ARBA" id="ARBA00022988"/>
    </source>
</evidence>
<evidence type="ECO:0000313" key="4">
    <source>
        <dbReference type="EMBL" id="ANF96034.1"/>
    </source>
</evidence>
<evidence type="ECO:0000256" key="3">
    <source>
        <dbReference type="SAM" id="MobiDB-lite"/>
    </source>
</evidence>
<evidence type="ECO:0000256" key="2">
    <source>
        <dbReference type="ARBA" id="ARBA00023186"/>
    </source>
</evidence>
<keyword evidence="1" id="KW-0996">Nickel insertion</keyword>
<dbReference type="STRING" id="1616788.AR543_08490"/>
<evidence type="ECO:0008006" key="6">
    <source>
        <dbReference type="Google" id="ProtNLM"/>
    </source>
</evidence>
<keyword evidence="2" id="KW-0143">Chaperone</keyword>
<dbReference type="Gene3D" id="1.10.4190.10">
    <property type="entry name" value="Urease accessory protein UreF"/>
    <property type="match status" value="1"/>
</dbReference>
<dbReference type="PANTHER" id="PTHR33620:SF1">
    <property type="entry name" value="UREASE ACCESSORY PROTEIN F"/>
    <property type="match status" value="1"/>
</dbReference>
<organism evidence="4 5">
    <name type="scientific">Paenibacillus bovis</name>
    <dbReference type="NCBI Taxonomy" id="1616788"/>
    <lineage>
        <taxon>Bacteria</taxon>
        <taxon>Bacillati</taxon>
        <taxon>Bacillota</taxon>
        <taxon>Bacilli</taxon>
        <taxon>Bacillales</taxon>
        <taxon>Paenibacillaceae</taxon>
        <taxon>Paenibacillus</taxon>
    </lineage>
</organism>
<dbReference type="RefSeq" id="WP_060533523.1">
    <property type="nucleotide sequence ID" value="NZ_CP013023.1"/>
</dbReference>
<reference evidence="5" key="1">
    <citation type="submission" date="2015-10" db="EMBL/GenBank/DDBJ databases">
        <title>Genome of Paenibacillus bovis sp. nov.</title>
        <authorList>
            <person name="Wu Z."/>
            <person name="Gao C."/>
            <person name="Liu Z."/>
            <person name="Zheng H."/>
        </authorList>
    </citation>
    <scope>NUCLEOTIDE SEQUENCE [LARGE SCALE GENOMIC DNA]</scope>
    <source>
        <strain evidence="5">BD3526</strain>
    </source>
</reference>
<proteinExistence type="predicted"/>
<dbReference type="GO" id="GO:0016151">
    <property type="term" value="F:nickel cation binding"/>
    <property type="evidence" value="ECO:0007669"/>
    <property type="project" value="InterPro"/>
</dbReference>
<gene>
    <name evidence="4" type="ORF">AR543_08490</name>
</gene>
<dbReference type="AlphaFoldDB" id="A0A172ZEF0"/>
<protein>
    <recommendedName>
        <fullName evidence="6">Urease accessory protein UreF</fullName>
    </recommendedName>
</protein>
<keyword evidence="5" id="KW-1185">Reference proteome</keyword>
<dbReference type="Proteomes" id="UP000078148">
    <property type="component" value="Chromosome"/>
</dbReference>